<evidence type="ECO:0000313" key="2">
    <source>
        <dbReference type="EMBL" id="PSK10355.1"/>
    </source>
</evidence>
<feature type="chain" id="PRO_5045855041" evidence="1">
    <location>
        <begin position="25"/>
        <end position="261"/>
    </location>
</feature>
<protein>
    <submittedName>
        <fullName evidence="2">Uncharacterized protein</fullName>
    </submittedName>
</protein>
<organism evidence="2 3">
    <name type="scientific">Brevibacillus porteri</name>
    <dbReference type="NCBI Taxonomy" id="2126350"/>
    <lineage>
        <taxon>Bacteria</taxon>
        <taxon>Bacillati</taxon>
        <taxon>Bacillota</taxon>
        <taxon>Bacilli</taxon>
        <taxon>Bacillales</taxon>
        <taxon>Paenibacillaceae</taxon>
        <taxon>Brevibacillus</taxon>
    </lineage>
</organism>
<gene>
    <name evidence="2" type="ORF">C7R92_13130</name>
</gene>
<evidence type="ECO:0000256" key="1">
    <source>
        <dbReference type="SAM" id="SignalP"/>
    </source>
</evidence>
<name>A0ABX5FQE7_9BACL</name>
<comment type="caution">
    <text evidence="2">The sequence shown here is derived from an EMBL/GenBank/DDBJ whole genome shotgun (WGS) entry which is preliminary data.</text>
</comment>
<keyword evidence="3" id="KW-1185">Reference proteome</keyword>
<dbReference type="EMBL" id="PXZO01000021">
    <property type="protein sequence ID" value="PSK10355.1"/>
    <property type="molecule type" value="Genomic_DNA"/>
</dbReference>
<sequence length="261" mass="29304">MSKKWIVVPVVLSLSFLSAFTALGKENKVMRLDAESGSEIILKKVEYRETGDGEGQVTIEGRATADGIIEAYQIQIDTENGTYITKPLDYKPSEEELMEEESEEELSNDEVGSSENQLLAAKSYYKGWLRASTEDPVRIETAASKISMSWSEDIDGLLECSSSTFNTWAANPSEFDTHWYKNGQSFPKYKYNSDNSKITQTAWAAYYNYDFGNDDLRTDVKHNMTMIPVNKDIGSGQFDYKVTMDKSGESSALLELNVTTN</sequence>
<feature type="signal peptide" evidence="1">
    <location>
        <begin position="1"/>
        <end position="24"/>
    </location>
</feature>
<reference evidence="2 3" key="1">
    <citation type="submission" date="2018-03" db="EMBL/GenBank/DDBJ databases">
        <title>Brevisbacillus phylogenomics.</title>
        <authorList>
            <person name="Dunlap C."/>
        </authorList>
    </citation>
    <scope>NUCLEOTIDE SEQUENCE [LARGE SCALE GENOMIC DNA]</scope>
    <source>
        <strain evidence="2 3">NRRL B-41110</strain>
    </source>
</reference>
<dbReference type="Proteomes" id="UP000241645">
    <property type="component" value="Unassembled WGS sequence"/>
</dbReference>
<dbReference type="GeneID" id="95751050"/>
<dbReference type="RefSeq" id="WP_106834551.1">
    <property type="nucleotide sequence ID" value="NZ_JARMEW010000032.1"/>
</dbReference>
<evidence type="ECO:0000313" key="3">
    <source>
        <dbReference type="Proteomes" id="UP000241645"/>
    </source>
</evidence>
<keyword evidence="1" id="KW-0732">Signal</keyword>
<proteinExistence type="predicted"/>
<accession>A0ABX5FQE7</accession>